<name>A0A8J3T399_9ACTN</name>
<dbReference type="GO" id="GO:0005975">
    <property type="term" value="P:carbohydrate metabolic process"/>
    <property type="evidence" value="ECO:0007669"/>
    <property type="project" value="InterPro"/>
</dbReference>
<dbReference type="SUPFAM" id="SSF158745">
    <property type="entry name" value="LanC-like"/>
    <property type="match status" value="1"/>
</dbReference>
<feature type="region of interest" description="Disordered" evidence="2">
    <location>
        <begin position="665"/>
        <end position="686"/>
    </location>
</feature>
<dbReference type="PRINTS" id="PR01955">
    <property type="entry name" value="LANCFRANKIA"/>
</dbReference>
<reference evidence="4" key="1">
    <citation type="submission" date="2021-01" db="EMBL/GenBank/DDBJ databases">
        <title>Whole genome shotgun sequence of Planobispora takensis NBRC 109077.</title>
        <authorList>
            <person name="Komaki H."/>
            <person name="Tamura T."/>
        </authorList>
    </citation>
    <scope>NUCLEOTIDE SEQUENCE</scope>
    <source>
        <strain evidence="4">NBRC 109077</strain>
    </source>
</reference>
<organism evidence="4 5">
    <name type="scientific">Planobispora takensis</name>
    <dbReference type="NCBI Taxonomy" id="1367882"/>
    <lineage>
        <taxon>Bacteria</taxon>
        <taxon>Bacillati</taxon>
        <taxon>Actinomycetota</taxon>
        <taxon>Actinomycetes</taxon>
        <taxon>Streptosporangiales</taxon>
        <taxon>Streptosporangiaceae</taxon>
        <taxon>Planobispora</taxon>
    </lineage>
</organism>
<dbReference type="InterPro" id="IPR025410">
    <property type="entry name" value="Lant_dehyd"/>
</dbReference>
<protein>
    <recommendedName>
        <fullName evidence="3">Lantibiotic biosynthesis protein dehydration domain-containing protein</fullName>
    </recommendedName>
</protein>
<dbReference type="InterPro" id="IPR007822">
    <property type="entry name" value="LANC-like"/>
</dbReference>
<evidence type="ECO:0000256" key="1">
    <source>
        <dbReference type="PIRSR" id="PIRSR607822-1"/>
    </source>
</evidence>
<evidence type="ECO:0000313" key="5">
    <source>
        <dbReference type="Proteomes" id="UP000634476"/>
    </source>
</evidence>
<keyword evidence="1" id="KW-0479">Metal-binding</keyword>
<sequence>MTSVSPGPAGRWADALGLDERVGLLRAAAGTAPAGRGDGRDADRTVLARWRAEPQFAPAGQWPAWLEHAGVTEPEFGQALRADPPWPSQTDPPPWWRLELQQAYGRPQPYGTPVTGPGVAGRRLKSAWGEEQRAFLWLVQPLVTRARERLRTGLAAVAQTAGAEVFDPRGLEESLLDVLLPELLRMVNRTLVMELNLHRLRGELRGATARERFASFVEGLTDAGTALELLERYPVLGRRLAVRTEWWLHAGLEFARRLAADHRALRAAFSPGRDPGGVVAVAGNLGDSHCRGRSVLIAEFAGGLRVVYKPRPMAVAAHFQQLLSWLNRAGATPALRVLTVVDRGAYGWAEYVTHTPCSSPGEVRDFYLRQGGFLALLHALQATDFHGENVLASGAHPVMVDLEALFHPTPVERDLSSAEQVAAELLEESVLRVGLLPQRTWATAGSPGFDMSGIGAADGQLTPYGVPHCKDAGTDVMRVVREPKPVRGCRSRPRLPDGGDADFRDHADAVLQGFRHLYGLLLAHRGELLAPAGPLAAFAEDEVRVVLRETRTYGTLLYESLHPSVLRDGMECELLFARLWSQVATRPYLARVVACEREQLWDGDVPVFTARAGSRDLIAGTGARFDDFLPESGLDRVRRRIGRLGPEDLERQVWLIEGTLAAARRGLDPQDAQTPPAGRAAGAPPVRDVAGPAFPGRARLLSAARAAGDRLEALALRGKGGEDAAWPGFSLAGHGQWAPIVLGPDLYDGTAGIALFLGRLASVTGEERYARLARAATRTLERQVSRAGDAPQSLGAFNGLAGAVYALTHLGVLTGAPRLLDRAQEVAERIPPLIELDDQYDVIAGAAGCVGALACLQRVRPTPGTLSAAVRCGDHLLSRSRLAHGVPTWPNPALGPRPLTGFSHGAAGIAWALSELAELSGLERFRTTAYQALSYEREQFDAEPANWPDLRTWGDPGGDRRPMVAWCHGAAGIGLGRLAMLSHCREPDRAATLRSEALTAAATTTAQGFGQSHSLCHGDLGNLELLTRAADTLGESELSARAASAAARVLDAAERGHRRCGLPIGVESPGLMTGLAGIGYGLLRLAEPSLPSVLLLEGP</sequence>
<gene>
    <name evidence="4" type="ORF">Pta02_64450</name>
</gene>
<dbReference type="PANTHER" id="PTHR12736:SF7">
    <property type="entry name" value="LANC-LIKE PROTEIN 3"/>
    <property type="match status" value="1"/>
</dbReference>
<dbReference type="PRINTS" id="PR01950">
    <property type="entry name" value="LANCSUPER"/>
</dbReference>
<dbReference type="PIRSF" id="PIRSF037228">
    <property type="entry name" value="Lant_mod_RumM"/>
    <property type="match status" value="1"/>
</dbReference>
<dbReference type="GO" id="GO:0031179">
    <property type="term" value="P:peptide modification"/>
    <property type="evidence" value="ECO:0007669"/>
    <property type="project" value="InterPro"/>
</dbReference>
<evidence type="ECO:0000256" key="2">
    <source>
        <dbReference type="SAM" id="MobiDB-lite"/>
    </source>
</evidence>
<dbReference type="CDD" id="cd04792">
    <property type="entry name" value="LanM-like"/>
    <property type="match status" value="1"/>
</dbReference>
<feature type="compositionally biased region" description="Low complexity" evidence="2">
    <location>
        <begin position="675"/>
        <end position="685"/>
    </location>
</feature>
<dbReference type="Pfam" id="PF13575">
    <property type="entry name" value="DUF4135"/>
    <property type="match status" value="1"/>
</dbReference>
<dbReference type="EMBL" id="BOOK01000050">
    <property type="protein sequence ID" value="GII04437.1"/>
    <property type="molecule type" value="Genomic_DNA"/>
</dbReference>
<feature type="binding site" evidence="1">
    <location>
        <position position="1016"/>
    </location>
    <ligand>
        <name>Zn(2+)</name>
        <dbReference type="ChEBI" id="CHEBI:29105"/>
    </ligand>
</feature>
<evidence type="ECO:0000313" key="4">
    <source>
        <dbReference type="EMBL" id="GII04437.1"/>
    </source>
</evidence>
<keyword evidence="5" id="KW-1185">Reference proteome</keyword>
<dbReference type="GO" id="GO:0005886">
    <property type="term" value="C:plasma membrane"/>
    <property type="evidence" value="ECO:0007669"/>
    <property type="project" value="TreeGrafter"/>
</dbReference>
<accession>A0A8J3T399</accession>
<dbReference type="AlphaFoldDB" id="A0A8J3T399"/>
<dbReference type="InterPro" id="IPR017146">
    <property type="entry name" value="Lanti_2_LanM"/>
</dbReference>
<dbReference type="RefSeq" id="WP_203878685.1">
    <property type="nucleotide sequence ID" value="NZ_BOOK01000050.1"/>
</dbReference>
<evidence type="ECO:0000259" key="3">
    <source>
        <dbReference type="Pfam" id="PF13575"/>
    </source>
</evidence>
<dbReference type="GO" id="GO:0046872">
    <property type="term" value="F:metal ion binding"/>
    <property type="evidence" value="ECO:0007669"/>
    <property type="project" value="UniProtKB-KW"/>
</dbReference>
<comment type="caution">
    <text evidence="4">The sequence shown here is derived from an EMBL/GenBank/DDBJ whole genome shotgun (WGS) entry which is preliminary data.</text>
</comment>
<proteinExistence type="predicted"/>
<keyword evidence="1" id="KW-0862">Zinc</keyword>
<feature type="domain" description="Lantibiotic biosynthesis protein dehydration" evidence="3">
    <location>
        <begin position="233"/>
        <end position="610"/>
    </location>
</feature>
<dbReference type="Pfam" id="PF05147">
    <property type="entry name" value="LANC_like"/>
    <property type="match status" value="1"/>
</dbReference>
<dbReference type="InterPro" id="IPR012341">
    <property type="entry name" value="6hp_glycosidase-like_sf"/>
</dbReference>
<feature type="binding site" evidence="1">
    <location>
        <position position="967"/>
    </location>
    <ligand>
        <name>Zn(2+)</name>
        <dbReference type="ChEBI" id="CHEBI:29105"/>
    </ligand>
</feature>
<dbReference type="PANTHER" id="PTHR12736">
    <property type="entry name" value="LANC-LIKE PROTEIN"/>
    <property type="match status" value="1"/>
</dbReference>
<dbReference type="Gene3D" id="1.50.10.10">
    <property type="match status" value="1"/>
</dbReference>
<feature type="binding site" evidence="1">
    <location>
        <position position="1017"/>
    </location>
    <ligand>
        <name>Zn(2+)</name>
        <dbReference type="ChEBI" id="CHEBI:29105"/>
    </ligand>
</feature>
<dbReference type="Proteomes" id="UP000634476">
    <property type="component" value="Unassembled WGS sequence"/>
</dbReference>
<dbReference type="NCBIfam" id="TIGR03897">
    <property type="entry name" value="lanti_2_LanM"/>
    <property type="match status" value="1"/>
</dbReference>
<dbReference type="SMART" id="SM01260">
    <property type="entry name" value="LANC_like"/>
    <property type="match status" value="1"/>
</dbReference>